<dbReference type="OrthoDB" id="5372118at2759"/>
<dbReference type="PROSITE" id="PS51186">
    <property type="entry name" value="GNAT"/>
    <property type="match status" value="1"/>
</dbReference>
<protein>
    <recommendedName>
        <fullName evidence="1">N-acetyltransferase domain-containing protein</fullName>
    </recommendedName>
</protein>
<organism evidence="2 3">
    <name type="scientific">Sanghuangporus baumii</name>
    <name type="common">Phellinus baumii</name>
    <dbReference type="NCBI Taxonomy" id="108892"/>
    <lineage>
        <taxon>Eukaryota</taxon>
        <taxon>Fungi</taxon>
        <taxon>Dikarya</taxon>
        <taxon>Basidiomycota</taxon>
        <taxon>Agaricomycotina</taxon>
        <taxon>Agaricomycetes</taxon>
        <taxon>Hymenochaetales</taxon>
        <taxon>Hymenochaetaceae</taxon>
        <taxon>Sanghuangporus</taxon>
    </lineage>
</organism>
<evidence type="ECO:0000259" key="1">
    <source>
        <dbReference type="PROSITE" id="PS51186"/>
    </source>
</evidence>
<sequence>MHLSDLTTKEKLIDQSNGDSAMMCHYGGRKQNGKYLLALMWRPCSLDPSPIKELQDDSFATHFSALTASDICLCFTFLYLSGNMPVRTDGSITTLTYRSSLRIPINVIELMRRDPRSNIILAKIEKYRQSEAQGHPLQSDEFWIVCSTTRVNSRGTEDTTVDFVLACTYGVVGEYPIFIYGTRFEEDLSDDYLEVRIRNVVRELQKTVSSRRVYSIFAVEPVAKCFARYFSEAARIGIVNEPYYAAKFSYCTARTLAPAPSAYHNVTIRLAKEGDMEQVAHLCRGFAADSPPFVLEIEGARKEARKMIRERQVWVLEVHHSRGSSIACIVCLTRTNDTVTAITKVYTPPEWRQRGYAHCLVRKVCDHLFTNEQKNFIVLYVGHDNAAAKVYNRVGFVGLAQGTQSEYKHVENWLELGFDPAKVDLGHW</sequence>
<evidence type="ECO:0000313" key="2">
    <source>
        <dbReference type="EMBL" id="OCB88092.1"/>
    </source>
</evidence>
<dbReference type="Gene3D" id="3.40.630.30">
    <property type="match status" value="1"/>
</dbReference>
<evidence type="ECO:0000313" key="3">
    <source>
        <dbReference type="Proteomes" id="UP000757232"/>
    </source>
</evidence>
<accession>A0A9Q5HY00</accession>
<dbReference type="InterPro" id="IPR000182">
    <property type="entry name" value="GNAT_dom"/>
</dbReference>
<dbReference type="InterPro" id="IPR016181">
    <property type="entry name" value="Acyl_CoA_acyltransferase"/>
</dbReference>
<dbReference type="AlphaFoldDB" id="A0A9Q5HY00"/>
<dbReference type="GO" id="GO:0016747">
    <property type="term" value="F:acyltransferase activity, transferring groups other than amino-acyl groups"/>
    <property type="evidence" value="ECO:0007669"/>
    <property type="project" value="InterPro"/>
</dbReference>
<feature type="domain" description="N-acetyltransferase" evidence="1">
    <location>
        <begin position="266"/>
        <end position="417"/>
    </location>
</feature>
<gene>
    <name evidence="2" type="ORF">A7U60_g4717</name>
</gene>
<proteinExistence type="predicted"/>
<name>A0A9Q5HY00_SANBA</name>
<dbReference type="InterPro" id="IPR013653">
    <property type="entry name" value="GCN5-like_dom"/>
</dbReference>
<comment type="caution">
    <text evidence="2">The sequence shown here is derived from an EMBL/GenBank/DDBJ whole genome shotgun (WGS) entry which is preliminary data.</text>
</comment>
<dbReference type="Proteomes" id="UP000757232">
    <property type="component" value="Unassembled WGS sequence"/>
</dbReference>
<dbReference type="SUPFAM" id="SSF55729">
    <property type="entry name" value="Acyl-CoA N-acyltransferases (Nat)"/>
    <property type="match status" value="1"/>
</dbReference>
<dbReference type="Pfam" id="PF08445">
    <property type="entry name" value="FR47"/>
    <property type="match status" value="1"/>
</dbReference>
<reference evidence="2" key="1">
    <citation type="submission" date="2016-06" db="EMBL/GenBank/DDBJ databases">
        <title>Draft Genome sequence of the fungus Inonotus baumii.</title>
        <authorList>
            <person name="Zhu H."/>
            <person name="Lin W."/>
        </authorList>
    </citation>
    <scope>NUCLEOTIDE SEQUENCE</scope>
    <source>
        <strain evidence="2">821</strain>
    </source>
</reference>
<dbReference type="EMBL" id="LNZH02000184">
    <property type="protein sequence ID" value="OCB88092.1"/>
    <property type="molecule type" value="Genomic_DNA"/>
</dbReference>
<keyword evidence="3" id="KW-1185">Reference proteome</keyword>